<feature type="compositionally biased region" description="Polar residues" evidence="8">
    <location>
        <begin position="432"/>
        <end position="441"/>
    </location>
</feature>
<feature type="compositionally biased region" description="Polar residues" evidence="8">
    <location>
        <begin position="1326"/>
        <end position="1340"/>
    </location>
</feature>
<feature type="region of interest" description="Disordered" evidence="8">
    <location>
        <begin position="969"/>
        <end position="1033"/>
    </location>
</feature>
<feature type="region of interest" description="Disordered" evidence="8">
    <location>
        <begin position="1102"/>
        <end position="1130"/>
    </location>
</feature>
<accession>A0A0V1PS52</accession>
<evidence type="ECO:0000256" key="5">
    <source>
        <dbReference type="ARBA" id="ARBA00022892"/>
    </source>
</evidence>
<protein>
    <recommendedName>
        <fullName evidence="7">Protein transport protein sec16</fullName>
    </recommendedName>
</protein>
<feature type="compositionally biased region" description="Low complexity" evidence="8">
    <location>
        <begin position="1661"/>
        <end position="1671"/>
    </location>
</feature>
<feature type="compositionally biased region" description="Basic and acidic residues" evidence="8">
    <location>
        <begin position="1249"/>
        <end position="1261"/>
    </location>
</feature>
<feature type="region of interest" description="Disordered" evidence="8">
    <location>
        <begin position="154"/>
        <end position="200"/>
    </location>
</feature>
<feature type="domain" description="Sec16 Sec23-binding" evidence="9">
    <location>
        <begin position="694"/>
        <end position="968"/>
    </location>
</feature>
<dbReference type="EMBL" id="LMYN01000195">
    <property type="protein sequence ID" value="KRZ98907.1"/>
    <property type="molecule type" value="Genomic_DNA"/>
</dbReference>
<keyword evidence="12" id="KW-1185">Reference proteome</keyword>
<feature type="compositionally biased region" description="Polar residues" evidence="8">
    <location>
        <begin position="1102"/>
        <end position="1119"/>
    </location>
</feature>
<proteinExistence type="inferred from homology"/>
<dbReference type="GeneID" id="26842350"/>
<keyword evidence="4 7" id="KW-0256">Endoplasmic reticulum</keyword>
<feature type="compositionally biased region" description="Polar residues" evidence="8">
    <location>
        <begin position="1672"/>
        <end position="1691"/>
    </location>
</feature>
<name>A0A0V1PS52_9ASCO</name>
<keyword evidence="7" id="KW-0072">Autophagy</keyword>
<dbReference type="PANTHER" id="PTHR13402:SF6">
    <property type="entry name" value="SECRETORY 16, ISOFORM I"/>
    <property type="match status" value="1"/>
</dbReference>
<feature type="region of interest" description="Disordered" evidence="8">
    <location>
        <begin position="365"/>
        <end position="459"/>
    </location>
</feature>
<evidence type="ECO:0000256" key="4">
    <source>
        <dbReference type="ARBA" id="ARBA00022824"/>
    </source>
</evidence>
<evidence type="ECO:0000256" key="8">
    <source>
        <dbReference type="SAM" id="MobiDB-lite"/>
    </source>
</evidence>
<comment type="function">
    <text evidence="6 7">Involved in the initiation of assembly of the COPII coat required for the formation of transport vesicles from the endoplasmic reticulum (ER) and the selection of cargo molecules. Also involved in autophagy.</text>
</comment>
<feature type="non-terminal residue" evidence="11">
    <location>
        <position position="1"/>
    </location>
</feature>
<dbReference type="GO" id="GO:0015031">
    <property type="term" value="P:protein transport"/>
    <property type="evidence" value="ECO:0007669"/>
    <property type="project" value="UniProtKB-KW"/>
</dbReference>
<feature type="region of interest" description="Disordered" evidence="8">
    <location>
        <begin position="45"/>
        <end position="89"/>
    </location>
</feature>
<sequence length="1752" mass="191710">HSNESTNVDDLFGGSHENEFLNEIQKQEEATDKDEVLLGSSENIQSAQHTFQNQNTSQADASLPEEPNKLASQSENATKEIVDTNKPQAKDHLDELFQDDDHDFLQEVASDNKSSPFEFPPKNDTAEVKDNEKFESLNKSLDFLELDDDLLDDEFLEDENTDQNSDVQTKSNKQTYLPSTTHPSSISNTPQEKHIGLTMNKKKNDAYDFPDSLIAHKFKPAARSTNKYAPSPSSNNSPPAANMPLKLHSSTNAVGVPRPNDTQTTVPQPVESVHGSQKKSFFEDLPMPILKQPVKPARAALPKAQMSQSISPTVNTAQPQLQKPVVNPYAKPAMNAVKSPPMNYAPQPPPPMASSRVGSQVATGMVAPPPTSQFAGNNNNNNNNHMLPQTQPQPFPNIQNQSLGLNANSYAPQRKTSNPSPNPINTAIPKAQGSQSATSPYVPNAGPYAPSSHKRTLSRASSLIGAKNKEVNPYAPASIIPNTQQGIPQGIMMPSMASPTAQPAAVNNNIHGRRRGVSNVKSNFYHKEQIAPKVENPNALLQRQFPIFNWSSSKNVAYMTPSAVTNTYNRASESINVTDIKEVLKDSHYLSSFPGPFSKVKTKKKDVEKWLESYNEFLAQDNTGEKLDELLLSQILLALVRFNGDCKSDDFSKAACAVLNPSVDYTNDNTHMDINSMSAIANAYRLDNAGINIIWSLLQIGNTEKALEFCLSKGDWALALMIANFDGPEKFGKIASDYARSTFPYQKSQSKVHHLMPVMLKLFAGNSKGAIDDIANVQTEGEWFIHHWRDLVSLVVINKPQQGHEFLCEFSKLLTLSGQIIPSQICLILAGLPLSNVPSQANGILFSVIGFGSHSFAYSEIYEYTIQLCASNIPPTGFPHLLPLKLKHAQVLADYGLFTESQKYCDAISNIIKATGRSSFFNPVAFQEFQNLLMRISQSSSTDLGWFGSKKLNLDKMWDQLDKFIGGDESKAKSGENGVFSKFSPSVSRAPSSLDITSMNNNYPQTLPQGRPDHIRDTLMATNSTPGTSSENSILKLNGLSYSRPPPSLYSNNSTSSIQKYAPSSSQITSKPVVTRNDQLFSSQQQVANPVYESLQQSRVVPNNPSSQYLPVNQGQNENVKVPSKYSPNPQKVYSNNNASFPYMNSSAQFSSLSIASHQSLHMGISGANMNPPAPAKRPSISNSFSENHVNGNSISGHKHTSSLQSDISLDYPTEFKSMTKEANDNAAFTDVHLGLKKDAEYVPETITELRESEKSSELRDSSNSLVPPQAVDEDQYTVKELTSSTLPQAPLPPKGHSVPKSSSIATKKTRSRANPYAPGAVASRNGGNNKYGPQSSNKYVSKKEGSSLLVDTPSDISYNDIFNLGGHKIPEKSEVDESKSLQNENDARETSSEEVAETKEVKGTISTQPGIPKVGPSSQNRNVNVDESFDSEGINDHDFETSSLHTPNARAPFSTNLNNSFRTNEKESMFHPYQDNEDKVRRSSGFGVDSSFGDFPIPGSPDLTTRANSVIGGPGGLFSSRLSQSQQSALYQQYEVEDDTVKDYIPVVDEEEEDSDDESAKKEKRKREEQERQAKVEADRNRQRLDAAAAQSNQRWWPFLGRRNDDKPKPIRAKLGEKNKFVYDEKLKRWIDKSIPLEEQLKSSAPPPPPAAKKKPVEGSSSSLGKPSSSNTPIGPSKQDTSPQPSNSLNGAPLTGPSPSRPSPSGPPPPAGPSLANAGLDDLLSLGGGPTSGRKTKKGPRRGYVNLLDQK</sequence>
<dbReference type="GO" id="GO:0016192">
    <property type="term" value="P:vesicle-mediated transport"/>
    <property type="evidence" value="ECO:0007669"/>
    <property type="project" value="UniProtKB-KW"/>
</dbReference>
<feature type="region of interest" description="Disordered" evidence="8">
    <location>
        <begin position="1249"/>
        <end position="1354"/>
    </location>
</feature>
<dbReference type="RefSeq" id="XP_015465010.1">
    <property type="nucleotide sequence ID" value="XM_015614170.1"/>
</dbReference>
<feature type="compositionally biased region" description="Basic and acidic residues" evidence="8">
    <location>
        <begin position="1603"/>
        <end position="1619"/>
    </location>
</feature>
<dbReference type="Pfam" id="PF12931">
    <property type="entry name" value="TPR_Sec16"/>
    <property type="match status" value="1"/>
</dbReference>
<feature type="compositionally biased region" description="Low complexity" evidence="8">
    <location>
        <begin position="1714"/>
        <end position="1726"/>
    </location>
</feature>
<feature type="compositionally biased region" description="Polar residues" evidence="8">
    <location>
        <begin position="1180"/>
        <end position="1203"/>
    </location>
</feature>
<feature type="compositionally biased region" description="Basic and acidic residues" evidence="8">
    <location>
        <begin position="1370"/>
        <end position="1403"/>
    </location>
</feature>
<keyword evidence="5 7" id="KW-0931">ER-Golgi transport</keyword>
<feature type="region of interest" description="Disordered" evidence="8">
    <location>
        <begin position="108"/>
        <end position="131"/>
    </location>
</feature>
<organism evidence="11 12">
    <name type="scientific">Debaryomyces fabryi</name>
    <dbReference type="NCBI Taxonomy" id="58627"/>
    <lineage>
        <taxon>Eukaryota</taxon>
        <taxon>Fungi</taxon>
        <taxon>Dikarya</taxon>
        <taxon>Ascomycota</taxon>
        <taxon>Saccharomycotina</taxon>
        <taxon>Pichiomycetes</taxon>
        <taxon>Debaryomycetaceae</taxon>
        <taxon>Debaryomyces</taxon>
    </lineage>
</organism>
<feature type="compositionally biased region" description="Pro residues" evidence="8">
    <location>
        <begin position="1700"/>
        <end position="1713"/>
    </location>
</feature>
<keyword evidence="7" id="KW-0653">Protein transport</keyword>
<feature type="compositionally biased region" description="Low complexity" evidence="8">
    <location>
        <begin position="1520"/>
        <end position="1535"/>
    </location>
</feature>
<evidence type="ECO:0000256" key="7">
    <source>
        <dbReference type="RuleBase" id="RU364101"/>
    </source>
</evidence>
<feature type="region of interest" description="Disordered" evidence="8">
    <location>
        <begin position="1172"/>
        <end position="1203"/>
    </location>
</feature>
<evidence type="ECO:0000313" key="12">
    <source>
        <dbReference type="Proteomes" id="UP000054251"/>
    </source>
</evidence>
<feature type="compositionally biased region" description="Basic and acidic residues" evidence="8">
    <location>
        <begin position="77"/>
        <end position="89"/>
    </location>
</feature>
<evidence type="ECO:0000256" key="1">
    <source>
        <dbReference type="ARBA" id="ARBA00004397"/>
    </source>
</evidence>
<evidence type="ECO:0000256" key="6">
    <source>
        <dbReference type="ARBA" id="ARBA00024687"/>
    </source>
</evidence>
<dbReference type="OrthoDB" id="8918678at2759"/>
<evidence type="ECO:0000256" key="2">
    <source>
        <dbReference type="ARBA" id="ARBA00005927"/>
    </source>
</evidence>
<feature type="compositionally biased region" description="Polar residues" evidence="8">
    <location>
        <begin position="1417"/>
        <end position="1426"/>
    </location>
</feature>
<feature type="compositionally biased region" description="Acidic residues" evidence="8">
    <location>
        <begin position="1549"/>
        <end position="1558"/>
    </location>
</feature>
<comment type="subcellular location">
    <subcellularLocation>
        <location evidence="1">Endoplasmic reticulum membrane</location>
        <topology evidence="1">Peripheral membrane protein</topology>
        <orientation evidence="1">Cytoplasmic side</orientation>
    </subcellularLocation>
</comment>
<evidence type="ECO:0000256" key="3">
    <source>
        <dbReference type="ARBA" id="ARBA00022448"/>
    </source>
</evidence>
<dbReference type="GO" id="GO:0012507">
    <property type="term" value="C:ER to Golgi transport vesicle membrane"/>
    <property type="evidence" value="ECO:0007669"/>
    <property type="project" value="TreeGrafter"/>
</dbReference>
<feature type="compositionally biased region" description="Polar residues" evidence="8">
    <location>
        <begin position="45"/>
        <end position="60"/>
    </location>
</feature>
<dbReference type="CDD" id="cd09233">
    <property type="entry name" value="ACE1-Sec16-like"/>
    <property type="match status" value="1"/>
</dbReference>
<dbReference type="GO" id="GO:0006914">
    <property type="term" value="P:autophagy"/>
    <property type="evidence" value="ECO:0007669"/>
    <property type="project" value="UniProtKB-KW"/>
</dbReference>
<dbReference type="Pfam" id="PF12932">
    <property type="entry name" value="Sec16"/>
    <property type="match status" value="1"/>
</dbReference>
<feature type="compositionally biased region" description="Polar residues" evidence="8">
    <location>
        <begin position="1055"/>
        <end position="1070"/>
    </location>
</feature>
<feature type="region of interest" description="Disordered" evidence="8">
    <location>
        <begin position="1370"/>
        <end position="1460"/>
    </location>
</feature>
<feature type="compositionally biased region" description="Basic and acidic residues" evidence="8">
    <location>
        <begin position="1559"/>
        <end position="1586"/>
    </location>
</feature>
<feature type="compositionally biased region" description="Low complexity" evidence="8">
    <location>
        <begin position="229"/>
        <end position="242"/>
    </location>
</feature>
<dbReference type="GO" id="GO:0005789">
    <property type="term" value="C:endoplasmic reticulum membrane"/>
    <property type="evidence" value="ECO:0007669"/>
    <property type="project" value="UniProtKB-SubCell"/>
</dbReference>
<reference evidence="11 12" key="1">
    <citation type="submission" date="2015-11" db="EMBL/GenBank/DDBJ databases">
        <title>The genome of Debaryomyces fabryi.</title>
        <authorList>
            <person name="Tafer H."/>
            <person name="Lopandic K."/>
        </authorList>
    </citation>
    <scope>NUCLEOTIDE SEQUENCE [LARGE SCALE GENOMIC DNA]</scope>
    <source>
        <strain evidence="11 12">CBS 789</strain>
    </source>
</reference>
<evidence type="ECO:0000313" key="11">
    <source>
        <dbReference type="EMBL" id="KRZ98907.1"/>
    </source>
</evidence>
<dbReference type="InterPro" id="IPR024298">
    <property type="entry name" value="Sec16_Sec23-bd"/>
</dbReference>
<feature type="compositionally biased region" description="Polar residues" evidence="8">
    <location>
        <begin position="385"/>
        <end position="425"/>
    </location>
</feature>
<dbReference type="Gene3D" id="6.20.50.30">
    <property type="match status" value="1"/>
</dbReference>
<gene>
    <name evidence="11" type="ORF">AC631_05341</name>
</gene>
<dbReference type="Proteomes" id="UP000054251">
    <property type="component" value="Unassembled WGS sequence"/>
</dbReference>
<dbReference type="Gene3D" id="1.20.58.940">
    <property type="match status" value="1"/>
</dbReference>
<feature type="compositionally biased region" description="Polar residues" evidence="8">
    <location>
        <begin position="162"/>
        <end position="190"/>
    </location>
</feature>
<dbReference type="GO" id="GO:0070973">
    <property type="term" value="P:protein localization to endoplasmic reticulum exit site"/>
    <property type="evidence" value="ECO:0007669"/>
    <property type="project" value="TreeGrafter"/>
</dbReference>
<dbReference type="PANTHER" id="PTHR13402">
    <property type="entry name" value="RGPR-RELATED"/>
    <property type="match status" value="1"/>
</dbReference>
<keyword evidence="7" id="KW-0472">Membrane</keyword>
<evidence type="ECO:0000259" key="9">
    <source>
        <dbReference type="Pfam" id="PF12931"/>
    </source>
</evidence>
<feature type="compositionally biased region" description="Polar residues" evidence="8">
    <location>
        <begin position="1020"/>
        <end position="1033"/>
    </location>
</feature>
<dbReference type="InterPro" id="IPR024340">
    <property type="entry name" value="Sec16_CCD"/>
</dbReference>
<feature type="domain" description="Sec16 central conserved" evidence="10">
    <location>
        <begin position="549"/>
        <end position="624"/>
    </location>
</feature>
<feature type="region of interest" description="Disordered" evidence="8">
    <location>
        <begin position="1046"/>
        <end position="1070"/>
    </location>
</feature>
<keyword evidence="3 7" id="KW-0813">Transport</keyword>
<comment type="caution">
    <text evidence="11">The sequence shown here is derived from an EMBL/GenBank/DDBJ whole genome shotgun (WGS) entry which is preliminary data.</text>
</comment>
<comment type="similarity">
    <text evidence="2 7">Belongs to the SEC16 family.</text>
</comment>
<feature type="compositionally biased region" description="Polar residues" evidence="8">
    <location>
        <begin position="983"/>
        <end position="1008"/>
    </location>
</feature>
<feature type="region of interest" description="Disordered" evidence="8">
    <location>
        <begin position="223"/>
        <end position="279"/>
    </location>
</feature>
<feature type="region of interest" description="Disordered" evidence="8">
    <location>
        <begin position="1636"/>
        <end position="1752"/>
    </location>
</feature>
<dbReference type="GO" id="GO:0070971">
    <property type="term" value="C:endoplasmic reticulum exit site"/>
    <property type="evidence" value="ECO:0007669"/>
    <property type="project" value="TreeGrafter"/>
</dbReference>
<evidence type="ECO:0000259" key="10">
    <source>
        <dbReference type="Pfam" id="PF12932"/>
    </source>
</evidence>
<dbReference type="GO" id="GO:0007030">
    <property type="term" value="P:Golgi organization"/>
    <property type="evidence" value="ECO:0007669"/>
    <property type="project" value="TreeGrafter"/>
</dbReference>
<feature type="region of interest" description="Disordered" evidence="8">
    <location>
        <begin position="1"/>
        <end position="20"/>
    </location>
</feature>
<feature type="region of interest" description="Disordered" evidence="8">
    <location>
        <begin position="1492"/>
        <end position="1619"/>
    </location>
</feature>